<reference evidence="2 3" key="1">
    <citation type="submission" date="2019-02" db="EMBL/GenBank/DDBJ databases">
        <title>Genomic Encyclopedia of Type Strains, Phase IV (KMG-IV): sequencing the most valuable type-strain genomes for metagenomic binning, comparative biology and taxonomic classification.</title>
        <authorList>
            <person name="Goeker M."/>
        </authorList>
    </citation>
    <scope>NUCLEOTIDE SEQUENCE [LARGE SCALE GENOMIC DNA]</scope>
    <source>
        <strain evidence="2 3">DSM 105135</strain>
    </source>
</reference>
<keyword evidence="1" id="KW-0732">Signal</keyword>
<name>A0A4Q7YJN5_9GAMM</name>
<protein>
    <recommendedName>
        <fullName evidence="4">PilJ/NarX-like methyl-accepting chemotaxis transducer</fullName>
    </recommendedName>
</protein>
<dbReference type="AlphaFoldDB" id="A0A4Q7YJN5"/>
<evidence type="ECO:0000256" key="1">
    <source>
        <dbReference type="SAM" id="SignalP"/>
    </source>
</evidence>
<dbReference type="Proteomes" id="UP000292423">
    <property type="component" value="Unassembled WGS sequence"/>
</dbReference>
<accession>A0A4Q7YJN5</accession>
<proteinExistence type="predicted"/>
<gene>
    <name evidence="2" type="ORF">EV700_2867</name>
</gene>
<organism evidence="2 3">
    <name type="scientific">Fluviicoccus keumensis</name>
    <dbReference type="NCBI Taxonomy" id="1435465"/>
    <lineage>
        <taxon>Bacteria</taxon>
        <taxon>Pseudomonadati</taxon>
        <taxon>Pseudomonadota</taxon>
        <taxon>Gammaproteobacteria</taxon>
        <taxon>Moraxellales</taxon>
        <taxon>Moraxellaceae</taxon>
        <taxon>Fluviicoccus</taxon>
    </lineage>
</organism>
<evidence type="ECO:0000313" key="2">
    <source>
        <dbReference type="EMBL" id="RZU37003.1"/>
    </source>
</evidence>
<sequence length="255" mass="27595">MPRLRASIFLFLVSPMMVATLAHAAPAAAAEAQVAVSADKQQALFKAIAQLEVLSYRMASTLYLSAAQGKRVEDMPAVQKLRKECGRLAANGNSAVKSAWGQLDAAITEVALDGNGKPVAGSPQKITDKLNALSETIHQHLLETRKSSKLPVRGPADALRELAVRLETVVFNHLAGLDDTPQRQLVFQTGQRFENIVGTYGGKTGLALKSASQKWPVLREAISKPSDKSPIFIISRFHGQITEDLDTALEEQPLY</sequence>
<comment type="caution">
    <text evidence="2">The sequence shown here is derived from an EMBL/GenBank/DDBJ whole genome shotgun (WGS) entry which is preliminary data.</text>
</comment>
<evidence type="ECO:0008006" key="4">
    <source>
        <dbReference type="Google" id="ProtNLM"/>
    </source>
</evidence>
<feature type="chain" id="PRO_5020403279" description="PilJ/NarX-like methyl-accepting chemotaxis transducer" evidence="1">
    <location>
        <begin position="25"/>
        <end position="255"/>
    </location>
</feature>
<feature type="signal peptide" evidence="1">
    <location>
        <begin position="1"/>
        <end position="24"/>
    </location>
</feature>
<dbReference type="EMBL" id="SHKX01000015">
    <property type="protein sequence ID" value="RZU37003.1"/>
    <property type="molecule type" value="Genomic_DNA"/>
</dbReference>
<keyword evidence="3" id="KW-1185">Reference proteome</keyword>
<evidence type="ECO:0000313" key="3">
    <source>
        <dbReference type="Proteomes" id="UP000292423"/>
    </source>
</evidence>